<organism evidence="1 2">
    <name type="scientific">Stenotrophomonas chelatiphaga</name>
    <dbReference type="NCBI Taxonomy" id="517011"/>
    <lineage>
        <taxon>Bacteria</taxon>
        <taxon>Pseudomonadati</taxon>
        <taxon>Pseudomonadota</taxon>
        <taxon>Gammaproteobacteria</taxon>
        <taxon>Lysobacterales</taxon>
        <taxon>Lysobacteraceae</taxon>
        <taxon>Stenotrophomonas</taxon>
    </lineage>
</organism>
<name>A0A0R0CUG1_9GAMM</name>
<dbReference type="EMBL" id="LDJK01000043">
    <property type="protein sequence ID" value="KRG73548.1"/>
    <property type="molecule type" value="Genomic_DNA"/>
</dbReference>
<reference evidence="1 2" key="1">
    <citation type="submission" date="2015-05" db="EMBL/GenBank/DDBJ databases">
        <title>Genome sequencing and analysis of members of genus Stenotrophomonas.</title>
        <authorList>
            <person name="Patil P.P."/>
            <person name="Midha S."/>
            <person name="Patil P.B."/>
        </authorList>
    </citation>
    <scope>NUCLEOTIDE SEQUENCE [LARGE SCALE GENOMIC DNA]</scope>
    <source>
        <strain evidence="1 2">DSM 21508</strain>
    </source>
</reference>
<keyword evidence="2" id="KW-1185">Reference proteome</keyword>
<gene>
    <name evidence="1" type="ORF">ABB28_10265</name>
</gene>
<evidence type="ECO:0000313" key="1">
    <source>
        <dbReference type="EMBL" id="KRG73548.1"/>
    </source>
</evidence>
<accession>A0A0R0CUG1</accession>
<dbReference type="Proteomes" id="UP000051386">
    <property type="component" value="Unassembled WGS sequence"/>
</dbReference>
<protein>
    <submittedName>
        <fullName evidence="1">Uncharacterized protein</fullName>
    </submittedName>
</protein>
<dbReference type="PATRIC" id="fig|517011.3.peg.1765"/>
<dbReference type="RefSeq" id="WP_057508527.1">
    <property type="nucleotide sequence ID" value="NZ_LDJK01000043.1"/>
</dbReference>
<proteinExistence type="predicted"/>
<comment type="caution">
    <text evidence="1">The sequence shown here is derived from an EMBL/GenBank/DDBJ whole genome shotgun (WGS) entry which is preliminary data.</text>
</comment>
<evidence type="ECO:0000313" key="2">
    <source>
        <dbReference type="Proteomes" id="UP000051386"/>
    </source>
</evidence>
<dbReference type="AlphaFoldDB" id="A0A0R0CUG1"/>
<sequence>MDTPNESQYPLSAKRLYTLMGDRMLDFPPHFIERLERRLEAFETSRTNKHRVVHLRFVPDVGPDAPLIGNRPHADLQRTAQVAVPIRTLQGLASIFEILHSVHLGRQDGQPDSGLSDHLVEGLIVSGRALVRLSADAMWGTE</sequence>